<comment type="caution">
    <text evidence="7">The sequence shown here is derived from an EMBL/GenBank/DDBJ whole genome shotgun (WGS) entry which is preliminary data.</text>
</comment>
<feature type="domain" description="p-hydroxybenzoic acid efflux pump subunit AaeA-like beta-barrel" evidence="6">
    <location>
        <begin position="262"/>
        <end position="351"/>
    </location>
</feature>
<dbReference type="PANTHER" id="PTHR30386">
    <property type="entry name" value="MEMBRANE FUSION SUBUNIT OF EMRAB-TOLC MULTIDRUG EFFLUX PUMP"/>
    <property type="match status" value="1"/>
</dbReference>
<evidence type="ECO:0000259" key="6">
    <source>
        <dbReference type="Pfam" id="PF25963"/>
    </source>
</evidence>
<feature type="domain" description="Multidrug resistance protein MdtA-like barrel-sandwich hybrid" evidence="5">
    <location>
        <begin position="67"/>
        <end position="256"/>
    </location>
</feature>
<evidence type="ECO:0000256" key="3">
    <source>
        <dbReference type="SAM" id="MobiDB-lite"/>
    </source>
</evidence>
<dbReference type="Gene3D" id="2.40.30.170">
    <property type="match status" value="1"/>
</dbReference>
<organism evidence="7 8">
    <name type="scientific">Novosphingobium arvoryzae</name>
    <dbReference type="NCBI Taxonomy" id="1256514"/>
    <lineage>
        <taxon>Bacteria</taxon>
        <taxon>Pseudomonadati</taxon>
        <taxon>Pseudomonadota</taxon>
        <taxon>Alphaproteobacteria</taxon>
        <taxon>Sphingomonadales</taxon>
        <taxon>Sphingomonadaceae</taxon>
        <taxon>Novosphingobium</taxon>
    </lineage>
</organism>
<feature type="region of interest" description="Disordered" evidence="3">
    <location>
        <begin position="1"/>
        <end position="23"/>
    </location>
</feature>
<accession>A0A918RFK0</accession>
<dbReference type="Proteomes" id="UP000634139">
    <property type="component" value="Unassembled WGS sequence"/>
</dbReference>
<dbReference type="SUPFAM" id="SSF111369">
    <property type="entry name" value="HlyD-like secretion proteins"/>
    <property type="match status" value="2"/>
</dbReference>
<evidence type="ECO:0000256" key="4">
    <source>
        <dbReference type="SAM" id="Phobius"/>
    </source>
</evidence>
<reference evidence="7" key="2">
    <citation type="submission" date="2020-09" db="EMBL/GenBank/DDBJ databases">
        <authorList>
            <person name="Sun Q."/>
            <person name="Kim S."/>
        </authorList>
    </citation>
    <scope>NUCLEOTIDE SEQUENCE</scope>
    <source>
        <strain evidence="7">KCTC 32422</strain>
    </source>
</reference>
<evidence type="ECO:0000313" key="7">
    <source>
        <dbReference type="EMBL" id="GGZ96820.1"/>
    </source>
</evidence>
<dbReference type="Pfam" id="PF25917">
    <property type="entry name" value="BSH_RND"/>
    <property type="match status" value="1"/>
</dbReference>
<dbReference type="RefSeq" id="WP_189540420.1">
    <property type="nucleotide sequence ID" value="NZ_BMZD01000003.1"/>
</dbReference>
<evidence type="ECO:0000256" key="1">
    <source>
        <dbReference type="ARBA" id="ARBA00004196"/>
    </source>
</evidence>
<dbReference type="Gene3D" id="1.10.287.470">
    <property type="entry name" value="Helix hairpin bin"/>
    <property type="match status" value="1"/>
</dbReference>
<name>A0A918RFK0_9SPHN</name>
<dbReference type="Gene3D" id="2.40.50.100">
    <property type="match status" value="1"/>
</dbReference>
<reference evidence="7" key="1">
    <citation type="journal article" date="2014" name="Int. J. Syst. Evol. Microbiol.">
        <title>Complete genome sequence of Corynebacterium casei LMG S-19264T (=DSM 44701T), isolated from a smear-ripened cheese.</title>
        <authorList>
            <consortium name="US DOE Joint Genome Institute (JGI-PGF)"/>
            <person name="Walter F."/>
            <person name="Albersmeier A."/>
            <person name="Kalinowski J."/>
            <person name="Ruckert C."/>
        </authorList>
    </citation>
    <scope>NUCLEOTIDE SEQUENCE</scope>
    <source>
        <strain evidence="7">KCTC 32422</strain>
    </source>
</reference>
<keyword evidence="4" id="KW-0812">Transmembrane</keyword>
<dbReference type="AlphaFoldDB" id="A0A918RFK0"/>
<evidence type="ECO:0000313" key="8">
    <source>
        <dbReference type="Proteomes" id="UP000634139"/>
    </source>
</evidence>
<gene>
    <name evidence="7" type="ORF">GCM10011617_16780</name>
</gene>
<feature type="transmembrane region" description="Helical" evidence="4">
    <location>
        <begin position="31"/>
        <end position="50"/>
    </location>
</feature>
<keyword evidence="4" id="KW-0472">Membrane</keyword>
<dbReference type="GO" id="GO:0055085">
    <property type="term" value="P:transmembrane transport"/>
    <property type="evidence" value="ECO:0007669"/>
    <property type="project" value="InterPro"/>
</dbReference>
<proteinExistence type="predicted"/>
<dbReference type="InterPro" id="IPR058634">
    <property type="entry name" value="AaeA-lik-b-barrel"/>
</dbReference>
<evidence type="ECO:0000259" key="5">
    <source>
        <dbReference type="Pfam" id="PF25917"/>
    </source>
</evidence>
<protein>
    <submittedName>
        <fullName evidence="7">Membrane protein</fullName>
    </submittedName>
</protein>
<dbReference type="GO" id="GO:0030313">
    <property type="term" value="C:cell envelope"/>
    <property type="evidence" value="ECO:0007669"/>
    <property type="project" value="UniProtKB-SubCell"/>
</dbReference>
<dbReference type="EMBL" id="BMZD01000003">
    <property type="protein sequence ID" value="GGZ96820.1"/>
    <property type="molecule type" value="Genomic_DNA"/>
</dbReference>
<dbReference type="Pfam" id="PF25963">
    <property type="entry name" value="Beta-barrel_AAEA"/>
    <property type="match status" value="1"/>
</dbReference>
<keyword evidence="2" id="KW-0175">Coiled coil</keyword>
<keyword evidence="4" id="KW-1133">Transmembrane helix</keyword>
<keyword evidence="8" id="KW-1185">Reference proteome</keyword>
<dbReference type="PANTHER" id="PTHR30386:SF19">
    <property type="entry name" value="MULTIDRUG EXPORT PROTEIN EMRA-RELATED"/>
    <property type="match status" value="1"/>
</dbReference>
<dbReference type="InterPro" id="IPR050739">
    <property type="entry name" value="MFP"/>
</dbReference>
<comment type="subcellular location">
    <subcellularLocation>
        <location evidence="1">Cell envelope</location>
    </subcellularLocation>
</comment>
<feature type="coiled-coil region" evidence="2">
    <location>
        <begin position="166"/>
        <end position="227"/>
    </location>
</feature>
<evidence type="ECO:0000256" key="2">
    <source>
        <dbReference type="SAM" id="Coils"/>
    </source>
</evidence>
<sequence>MAEADPVFPETRPSAAAGTDHQPPKRQFGRLLAMLSVPVLILIGGGYYWYSLQGQVSTDNAYVKQDKVSVSSEINGRIVEVAVGDNQVVKAGDLLFRIDPEPYQLQIAQADAAIAAAQANVVALSNASELSGADIAAARESVAFAQSNFVRQQALMQRGFTTKAAFDAAQHAVQQAQEQLNLAQAKAREASARLATGAQVPGVNPQVAQARAQRAEAELNLRRTAVRAPIAGRLSQTSRLLIGQQAISGLPVVTIVASQGGYVEANFKETDLDHMRPGQRAEVRFDAYPGVTLKGHVGSIGAGTGSEFSMLPAQNATGNWVKVTQRVPVRIELDDASPRQLLAGLSAKVKVFTDEPAKR</sequence>
<dbReference type="InterPro" id="IPR058625">
    <property type="entry name" value="MdtA-like_BSH"/>
</dbReference>